<evidence type="ECO:0000313" key="6">
    <source>
        <dbReference type="EMBL" id="MCL6269459.1"/>
    </source>
</evidence>
<dbReference type="CDD" id="cd12107">
    <property type="entry name" value="Hemerythrin"/>
    <property type="match status" value="1"/>
</dbReference>
<dbReference type="InterPro" id="IPR035938">
    <property type="entry name" value="Hemerythrin-like_sf"/>
</dbReference>
<keyword evidence="7" id="KW-1185">Reference proteome</keyword>
<dbReference type="EMBL" id="JAMFLX010000006">
    <property type="protein sequence ID" value="MCL6269459.1"/>
    <property type="molecule type" value="Genomic_DNA"/>
</dbReference>
<name>A0ABT0PDL6_9GAMM</name>
<dbReference type="SUPFAM" id="SSF47188">
    <property type="entry name" value="Hemerythrin-like"/>
    <property type="match status" value="1"/>
</dbReference>
<evidence type="ECO:0000256" key="3">
    <source>
        <dbReference type="ARBA" id="ARBA00022723"/>
    </source>
</evidence>
<dbReference type="NCBIfam" id="NF033749">
    <property type="entry name" value="bact_hemeryth"/>
    <property type="match status" value="1"/>
</dbReference>
<comment type="caution">
    <text evidence="6">The sequence shown here is derived from an EMBL/GenBank/DDBJ whole genome shotgun (WGS) entry which is preliminary data.</text>
</comment>
<evidence type="ECO:0000256" key="4">
    <source>
        <dbReference type="ARBA" id="ARBA00023004"/>
    </source>
</evidence>
<dbReference type="InterPro" id="IPR012312">
    <property type="entry name" value="Hemerythrin-like"/>
</dbReference>
<dbReference type="RefSeq" id="WP_249698484.1">
    <property type="nucleotide sequence ID" value="NZ_JAMFLX010000006.1"/>
</dbReference>
<dbReference type="InterPro" id="IPR016131">
    <property type="entry name" value="Haemerythrin_Fe_BS"/>
</dbReference>
<dbReference type="Pfam" id="PF01814">
    <property type="entry name" value="Hemerythrin"/>
    <property type="match status" value="1"/>
</dbReference>
<proteinExistence type="inferred from homology"/>
<evidence type="ECO:0000256" key="2">
    <source>
        <dbReference type="ARBA" id="ARBA00022621"/>
    </source>
</evidence>
<dbReference type="InterPro" id="IPR050669">
    <property type="entry name" value="Hemerythrin"/>
</dbReference>
<gene>
    <name evidence="6" type="ORF">M3P05_05835</name>
</gene>
<feature type="domain" description="Hemerythrin-like" evidence="5">
    <location>
        <begin position="16"/>
        <end position="128"/>
    </location>
</feature>
<sequence>MEQPLYIVWKDEYNLGVNIIDEQHRGLISTINSFFYSIQEGDGIKVAKPAVRILNEYVKIHFDTEEALLKKMNYPDLDAHMAQHRQLMEKTNEIALKIKTEHDAWELMPFLKKWWIDHILEEDQKFIDLYRKNQQPKSSYRDWY</sequence>
<reference evidence="6 7" key="1">
    <citation type="submission" date="2022-05" db="EMBL/GenBank/DDBJ databases">
        <authorList>
            <person name="Park J.-S."/>
        </authorList>
    </citation>
    <scope>NUCLEOTIDE SEQUENCE [LARGE SCALE GENOMIC DNA]</scope>
    <source>
        <strain evidence="6 7">2012CJ34-2</strain>
    </source>
</reference>
<keyword evidence="2" id="KW-0813">Transport</keyword>
<comment type="similarity">
    <text evidence="1">Belongs to the hemerythrin family.</text>
</comment>
<organism evidence="6 7">
    <name type="scientific">Parendozoicomonas callyspongiae</name>
    <dbReference type="NCBI Taxonomy" id="2942213"/>
    <lineage>
        <taxon>Bacteria</taxon>
        <taxon>Pseudomonadati</taxon>
        <taxon>Pseudomonadota</taxon>
        <taxon>Gammaproteobacteria</taxon>
        <taxon>Oceanospirillales</taxon>
        <taxon>Endozoicomonadaceae</taxon>
        <taxon>Parendozoicomonas</taxon>
    </lineage>
</organism>
<evidence type="ECO:0000256" key="1">
    <source>
        <dbReference type="ARBA" id="ARBA00010587"/>
    </source>
</evidence>
<dbReference type="PANTHER" id="PTHR37164:SF1">
    <property type="entry name" value="BACTERIOHEMERYTHRIN"/>
    <property type="match status" value="1"/>
</dbReference>
<dbReference type="InterPro" id="IPR012827">
    <property type="entry name" value="Hemerythrin_metal-bd"/>
</dbReference>
<evidence type="ECO:0000313" key="7">
    <source>
        <dbReference type="Proteomes" id="UP001203338"/>
    </source>
</evidence>
<dbReference type="PROSITE" id="PS00550">
    <property type="entry name" value="HEMERYTHRINS"/>
    <property type="match status" value="1"/>
</dbReference>
<evidence type="ECO:0000259" key="5">
    <source>
        <dbReference type="Pfam" id="PF01814"/>
    </source>
</evidence>
<protein>
    <submittedName>
        <fullName evidence="6">Hemerythrin family protein</fullName>
    </submittedName>
</protein>
<keyword evidence="3" id="KW-0479">Metal-binding</keyword>
<keyword evidence="4" id="KW-0408">Iron</keyword>
<dbReference type="NCBIfam" id="TIGR02481">
    <property type="entry name" value="hemeryth_dom"/>
    <property type="match status" value="1"/>
</dbReference>
<dbReference type="Proteomes" id="UP001203338">
    <property type="component" value="Unassembled WGS sequence"/>
</dbReference>
<accession>A0ABT0PDL6</accession>
<dbReference type="PANTHER" id="PTHR37164">
    <property type="entry name" value="BACTERIOHEMERYTHRIN"/>
    <property type="match status" value="1"/>
</dbReference>
<keyword evidence="2" id="KW-0561">Oxygen transport</keyword>
<dbReference type="Gene3D" id="1.20.120.50">
    <property type="entry name" value="Hemerythrin-like"/>
    <property type="match status" value="1"/>
</dbReference>